<name>A0A1E1W627_PECGO</name>
<sequence length="121" mass="13532">EIVTNASDNTEKLSKDLLAVTDEMNNCTWSTLSILASDADNLAELPYSVVSFQKRDFKIGETVSNHCINVANKAGNDDQLRSLIEESLKLRQSHMSLSAKLNSQKQLMTKSTFDFSFLNEK</sequence>
<protein>
    <submittedName>
        <fullName evidence="1">Uncharacterized protein</fullName>
    </submittedName>
</protein>
<evidence type="ECO:0000313" key="1">
    <source>
        <dbReference type="EMBL" id="JAT82414.1"/>
    </source>
</evidence>
<gene>
    <name evidence="1" type="ORF">g.3976</name>
</gene>
<reference evidence="1" key="1">
    <citation type="submission" date="2015-09" db="EMBL/GenBank/DDBJ databases">
        <title>De novo assembly of Pectinophora gossypiella (Pink Bollworm) gut transcriptome.</title>
        <authorList>
            <person name="Tassone E.E."/>
        </authorList>
    </citation>
    <scope>NUCLEOTIDE SEQUENCE</scope>
</reference>
<dbReference type="OrthoDB" id="267381at2759"/>
<dbReference type="AlphaFoldDB" id="A0A1E1W627"/>
<proteinExistence type="predicted"/>
<dbReference type="EMBL" id="GDQN01008640">
    <property type="protein sequence ID" value="JAT82414.1"/>
    <property type="molecule type" value="Transcribed_RNA"/>
</dbReference>
<accession>A0A1E1W627</accession>
<organism evidence="1">
    <name type="scientific">Pectinophora gossypiella</name>
    <name type="common">Cotton pink bollworm</name>
    <name type="synonym">Depressaria gossypiella</name>
    <dbReference type="NCBI Taxonomy" id="13191"/>
    <lineage>
        <taxon>Eukaryota</taxon>
        <taxon>Metazoa</taxon>
        <taxon>Ecdysozoa</taxon>
        <taxon>Arthropoda</taxon>
        <taxon>Hexapoda</taxon>
        <taxon>Insecta</taxon>
        <taxon>Pterygota</taxon>
        <taxon>Neoptera</taxon>
        <taxon>Endopterygota</taxon>
        <taxon>Lepidoptera</taxon>
        <taxon>Glossata</taxon>
        <taxon>Ditrysia</taxon>
        <taxon>Gelechioidea</taxon>
        <taxon>Gelechiidae</taxon>
        <taxon>Apatetrinae</taxon>
        <taxon>Pectinophora</taxon>
    </lineage>
</organism>
<feature type="non-terminal residue" evidence="1">
    <location>
        <position position="1"/>
    </location>
</feature>